<organism evidence="2 3">
    <name type="scientific">Acetobacter malorum</name>
    <dbReference type="NCBI Taxonomy" id="178901"/>
    <lineage>
        <taxon>Bacteria</taxon>
        <taxon>Pseudomonadati</taxon>
        <taxon>Pseudomonadota</taxon>
        <taxon>Alphaproteobacteria</taxon>
        <taxon>Acetobacterales</taxon>
        <taxon>Acetobacteraceae</taxon>
        <taxon>Acetobacter</taxon>
    </lineage>
</organism>
<proteinExistence type="predicted"/>
<evidence type="ECO:0000313" key="3">
    <source>
        <dbReference type="Proteomes" id="UP000077349"/>
    </source>
</evidence>
<comment type="caution">
    <text evidence="2">The sequence shown here is derived from an EMBL/GenBank/DDBJ whole genome shotgun (WGS) entry which is preliminary data.</text>
</comment>
<dbReference type="Pfam" id="PF12697">
    <property type="entry name" value="Abhydrolase_6"/>
    <property type="match status" value="1"/>
</dbReference>
<dbReference type="Gene3D" id="3.40.50.1820">
    <property type="entry name" value="alpha/beta hydrolase"/>
    <property type="match status" value="1"/>
</dbReference>
<dbReference type="PATRIC" id="fig|178901.16.peg.4272"/>
<evidence type="ECO:0000313" key="2">
    <source>
        <dbReference type="EMBL" id="OAG74913.1"/>
    </source>
</evidence>
<feature type="domain" description="AB hydrolase-1" evidence="1">
    <location>
        <begin position="6"/>
        <end position="218"/>
    </location>
</feature>
<reference evidence="2 3" key="1">
    <citation type="submission" date="2016-03" db="EMBL/GenBank/DDBJ databases">
        <title>Draft genome sequence of Acetobacter malorum CECT 7742, a strain isolated from strawberry vinegar.</title>
        <authorList>
            <person name="Sainz F."/>
            <person name="Mas A."/>
            <person name="Torija M.J."/>
        </authorList>
    </citation>
    <scope>NUCLEOTIDE SEQUENCE [LARGE SCALE GENOMIC DNA]</scope>
    <source>
        <strain evidence="2 3">CECT 7742</strain>
    </source>
</reference>
<gene>
    <name evidence="2" type="ORF">Amal_03926</name>
</gene>
<protein>
    <submittedName>
        <fullName evidence="2">Biotin synthesis protein BioH</fullName>
    </submittedName>
</protein>
<dbReference type="InterPro" id="IPR000073">
    <property type="entry name" value="AB_hydrolase_1"/>
</dbReference>
<dbReference type="AlphaFoldDB" id="A0A177G3J3"/>
<dbReference type="EMBL" id="LVHD01000221">
    <property type="protein sequence ID" value="OAG74913.1"/>
    <property type="molecule type" value="Genomic_DNA"/>
</dbReference>
<evidence type="ECO:0000259" key="1">
    <source>
        <dbReference type="Pfam" id="PF12697"/>
    </source>
</evidence>
<name>A0A177G3J3_9PROT</name>
<dbReference type="InterPro" id="IPR029058">
    <property type="entry name" value="AB_hydrolase_fold"/>
</dbReference>
<dbReference type="SUPFAM" id="SSF53474">
    <property type="entry name" value="alpha/beta-Hydrolases"/>
    <property type="match status" value="1"/>
</dbReference>
<accession>A0A177G3J3</accession>
<dbReference type="Proteomes" id="UP000077349">
    <property type="component" value="Unassembled WGS sequence"/>
</dbReference>
<sequence length="230" mass="24761">MTGPQLVFVHGWGCGPDIWEPVLKALNLPSASLLDLGYFGASQSEMQRRLSALLRGPRPVLAVGHSLGFLWLLSRGDWPAGSRFLGLNAFGRFAAEEGFSQGVPLRMLTRMQAGLQRDAVQVVNNFRARCGVGPVTEEALCVPALQDGLTYLMTLDVRPVMARLAEEPGAVKVLAGAVDPIVSPAMTQAAFPPGVPVEWDAEGGHMLPLTHPHVCAEAVRRMMSQDLENV</sequence>